<dbReference type="Gene3D" id="1.20.1250.20">
    <property type="entry name" value="MFS general substrate transporter like domains"/>
    <property type="match status" value="1"/>
</dbReference>
<feature type="transmembrane region" description="Helical" evidence="6">
    <location>
        <begin position="347"/>
        <end position="369"/>
    </location>
</feature>
<proteinExistence type="predicted"/>
<feature type="region of interest" description="Disordered" evidence="5">
    <location>
        <begin position="558"/>
        <end position="580"/>
    </location>
</feature>
<dbReference type="VEuPathDB" id="VectorBase:AALB003153"/>
<evidence type="ECO:0000256" key="6">
    <source>
        <dbReference type="SAM" id="Phobius"/>
    </source>
</evidence>
<feature type="transmembrane region" description="Helical" evidence="6">
    <location>
        <begin position="421"/>
        <end position="440"/>
    </location>
</feature>
<comment type="subcellular location">
    <subcellularLocation>
        <location evidence="1">Membrane</location>
        <topology evidence="1">Multi-pass membrane protein</topology>
    </subcellularLocation>
</comment>
<dbReference type="PROSITE" id="PS00216">
    <property type="entry name" value="SUGAR_TRANSPORT_1"/>
    <property type="match status" value="1"/>
</dbReference>
<dbReference type="InterPro" id="IPR005829">
    <property type="entry name" value="Sugar_transporter_CS"/>
</dbReference>
<evidence type="ECO:0000256" key="4">
    <source>
        <dbReference type="ARBA" id="ARBA00023136"/>
    </source>
</evidence>
<dbReference type="GO" id="GO:0022857">
    <property type="term" value="F:transmembrane transporter activity"/>
    <property type="evidence" value="ECO:0007669"/>
    <property type="project" value="InterPro"/>
</dbReference>
<dbReference type="KEGG" id="aali:118459733"/>
<dbReference type="Pfam" id="PF00083">
    <property type="entry name" value="Sugar_tr"/>
    <property type="match status" value="1"/>
</dbReference>
<dbReference type="SUPFAM" id="SSF103473">
    <property type="entry name" value="MFS general substrate transporter"/>
    <property type="match status" value="1"/>
</dbReference>
<dbReference type="FunFam" id="1.20.1250.20:FF:000249">
    <property type="entry name" value="facilitated trehalose transporter Tret1"/>
    <property type="match status" value="1"/>
</dbReference>
<reference evidence="8 9" key="1">
    <citation type="journal article" date="2017" name="G3 (Bethesda)">
        <title>The Physical Genome Mapping of Anopheles albimanus Corrected Scaffold Misassemblies and Identified Interarm Rearrangements in Genus Anopheles.</title>
        <authorList>
            <person name="Artemov G.N."/>
            <person name="Peery A.N."/>
            <person name="Jiang X."/>
            <person name="Tu Z."/>
            <person name="Stegniy V.N."/>
            <person name="Sharakhova M.V."/>
            <person name="Sharakhov I.V."/>
        </authorList>
    </citation>
    <scope>NUCLEOTIDE SEQUENCE [LARGE SCALE GENOMIC DNA]</scope>
    <source>
        <strain evidence="8 9">ALBI9_A</strain>
    </source>
</reference>
<dbReference type="RefSeq" id="XP_035779303.1">
    <property type="nucleotide sequence ID" value="XM_035923410.1"/>
</dbReference>
<feature type="compositionally biased region" description="Basic and acidic residues" evidence="5">
    <location>
        <begin position="39"/>
        <end position="48"/>
    </location>
</feature>
<dbReference type="PANTHER" id="PTHR48021">
    <property type="match status" value="1"/>
</dbReference>
<dbReference type="GO" id="GO:0016020">
    <property type="term" value="C:membrane"/>
    <property type="evidence" value="ECO:0007669"/>
    <property type="project" value="UniProtKB-SubCell"/>
</dbReference>
<name>A0A182F9H8_ANOAL</name>
<dbReference type="OrthoDB" id="6612291at2759"/>
<feature type="region of interest" description="Disordered" evidence="5">
    <location>
        <begin position="1"/>
        <end position="48"/>
    </location>
</feature>
<dbReference type="PROSITE" id="PS50850">
    <property type="entry name" value="MFS"/>
    <property type="match status" value="1"/>
</dbReference>
<dbReference type="Proteomes" id="UP000069272">
    <property type="component" value="Chromosome 2R"/>
</dbReference>
<dbReference type="STRING" id="7167.A0A182F9H8"/>
<feature type="transmembrane region" description="Helical" evidence="6">
    <location>
        <begin position="189"/>
        <end position="209"/>
    </location>
</feature>
<feature type="transmembrane region" description="Helical" evidence="6">
    <location>
        <begin position="489"/>
        <end position="508"/>
    </location>
</feature>
<evidence type="ECO:0000256" key="2">
    <source>
        <dbReference type="ARBA" id="ARBA00022692"/>
    </source>
</evidence>
<feature type="transmembrane region" description="Helical" evidence="6">
    <location>
        <begin position="248"/>
        <end position="266"/>
    </location>
</feature>
<feature type="transmembrane region" description="Helical" evidence="6">
    <location>
        <begin position="135"/>
        <end position="152"/>
    </location>
</feature>
<keyword evidence="3 6" id="KW-1133">Transmembrane helix</keyword>
<reference evidence="8" key="2">
    <citation type="submission" date="2022-08" db="UniProtKB">
        <authorList>
            <consortium name="EnsemblMetazoa"/>
        </authorList>
    </citation>
    <scope>IDENTIFICATION</scope>
    <source>
        <strain evidence="8">STECLA/ALBI9_A</strain>
    </source>
</reference>
<evidence type="ECO:0000259" key="7">
    <source>
        <dbReference type="PROSITE" id="PS50850"/>
    </source>
</evidence>
<dbReference type="VEuPathDB" id="VectorBase:AALB20_031272"/>
<dbReference type="RefSeq" id="XP_035779302.1">
    <property type="nucleotide sequence ID" value="XM_035923409.1"/>
</dbReference>
<feature type="domain" description="Major facilitator superfamily (MFS) profile" evidence="7">
    <location>
        <begin position="93"/>
        <end position="543"/>
    </location>
</feature>
<evidence type="ECO:0000256" key="3">
    <source>
        <dbReference type="ARBA" id="ARBA00022989"/>
    </source>
</evidence>
<evidence type="ECO:0000313" key="8">
    <source>
        <dbReference type="EnsemblMetazoa" id="AALB003153-PA"/>
    </source>
</evidence>
<dbReference type="InterPro" id="IPR005828">
    <property type="entry name" value="MFS_sugar_transport-like"/>
</dbReference>
<feature type="transmembrane region" description="Helical" evidence="6">
    <location>
        <begin position="221"/>
        <end position="242"/>
    </location>
</feature>
<dbReference type="InterPro" id="IPR036259">
    <property type="entry name" value="MFS_trans_sf"/>
</dbReference>
<organism evidence="8 9">
    <name type="scientific">Anopheles albimanus</name>
    <name type="common">New world malaria mosquito</name>
    <dbReference type="NCBI Taxonomy" id="7167"/>
    <lineage>
        <taxon>Eukaryota</taxon>
        <taxon>Metazoa</taxon>
        <taxon>Ecdysozoa</taxon>
        <taxon>Arthropoda</taxon>
        <taxon>Hexapoda</taxon>
        <taxon>Insecta</taxon>
        <taxon>Pterygota</taxon>
        <taxon>Neoptera</taxon>
        <taxon>Endopterygota</taxon>
        <taxon>Diptera</taxon>
        <taxon>Nematocera</taxon>
        <taxon>Culicoidea</taxon>
        <taxon>Culicidae</taxon>
        <taxon>Anophelinae</taxon>
        <taxon>Anopheles</taxon>
    </lineage>
</organism>
<feature type="transmembrane region" description="Helical" evidence="6">
    <location>
        <begin position="520"/>
        <end position="539"/>
    </location>
</feature>
<dbReference type="AlphaFoldDB" id="A0A182F9H8"/>
<feature type="transmembrane region" description="Helical" evidence="6">
    <location>
        <begin position="164"/>
        <end position="183"/>
    </location>
</feature>
<keyword evidence="9" id="KW-1185">Reference proteome</keyword>
<dbReference type="InterPro" id="IPR020846">
    <property type="entry name" value="MFS_dom"/>
</dbReference>
<keyword evidence="4 6" id="KW-0472">Membrane</keyword>
<keyword evidence="2 6" id="KW-0812">Transmembrane</keyword>
<evidence type="ECO:0000256" key="1">
    <source>
        <dbReference type="ARBA" id="ARBA00004141"/>
    </source>
</evidence>
<dbReference type="PANTHER" id="PTHR48021:SF32">
    <property type="entry name" value="FACILITATED TREHALOSE TRANSPORTER TRET1-2 HOMOLOG-LIKE PROTEIN"/>
    <property type="match status" value="1"/>
</dbReference>
<dbReference type="EnsemblMetazoa" id="AALB003153-RA">
    <property type="protein sequence ID" value="AALB003153-PA"/>
    <property type="gene ID" value="AALB003153"/>
</dbReference>
<dbReference type="InterPro" id="IPR050549">
    <property type="entry name" value="MFS_Trehalose_Transporter"/>
</dbReference>
<evidence type="ECO:0000256" key="5">
    <source>
        <dbReference type="SAM" id="MobiDB-lite"/>
    </source>
</evidence>
<feature type="transmembrane region" description="Helical" evidence="6">
    <location>
        <begin position="452"/>
        <end position="477"/>
    </location>
</feature>
<accession>A0A182F9H8</accession>
<dbReference type="GeneID" id="118459733"/>
<protein>
    <recommendedName>
        <fullName evidence="7">Major facilitator superfamily (MFS) profile domain-containing protein</fullName>
    </recommendedName>
</protein>
<feature type="transmembrane region" description="Helical" evidence="6">
    <location>
        <begin position="389"/>
        <end position="409"/>
    </location>
</feature>
<sequence>MAPNEIDGGIEDGLDTATGLTIPLHEPTVSDPTVTAGGHHGDERKRSVTDLEAQPLAEVKALPEEIGDRRRSHGTSANGDLKVIGWKDGYQQVLATCLVNLIVVQAGINMTYSAILLPQLSEPDSPILIGRNEASWIASVVTIALPLGSLVVGQLMDQFGRKKVSLATCVPFALGWILIAGASNVSMIYIARIILGTSGGLTTVALVYVSEISHVSLRPMLLCANSVFVSFGILLTCVLAVFFDWRAIAYIFAGFSIVTFLLILLIPESPHWLVTFTKQDASKARGVLNWLYHDKQLAEEQYRQIVASASPGRQHRQLPVASKRSALLGALSPKVFLQPRVYRPMTILLLVFLFQQLSGAYVLIFYALNVFQEINANDGSEQAGGQPTFNQYTALVVLGLIRFIMSIVTSGCSRKFGRRPLLCLSGLAMGLCMTVAALFIELGWNVSATGSYALLVCVLGYVCFSALGYLVLPWTMIGELLPTDVKGKLGGFTVSVAYVLMFGVVKVFPYLLELVAIRGIFYLYAATSFAGVAYIYCYVPETFGKSFAEIERHFATNHHHHSGDGDQKRLRSAGNNQSDT</sequence>
<feature type="transmembrane region" description="Helical" evidence="6">
    <location>
        <begin position="93"/>
        <end position="115"/>
    </location>
</feature>
<evidence type="ECO:0000313" key="9">
    <source>
        <dbReference type="Proteomes" id="UP000069272"/>
    </source>
</evidence>